<name>A0ABW4RQA9_9BACL</name>
<proteinExistence type="inferred from homology"/>
<dbReference type="InterPro" id="IPR005238">
    <property type="entry name" value="ComB-like"/>
</dbReference>
<comment type="catalytic activity">
    <reaction evidence="7">
        <text>(2R)-O-phospho-3-sulfolactate + H2O = (2R)-3-sulfolactate + phosphate</text>
        <dbReference type="Rhea" id="RHEA:23416"/>
        <dbReference type="ChEBI" id="CHEBI:15377"/>
        <dbReference type="ChEBI" id="CHEBI:15597"/>
        <dbReference type="ChEBI" id="CHEBI:43474"/>
        <dbReference type="ChEBI" id="CHEBI:58738"/>
        <dbReference type="EC" id="3.1.3.71"/>
    </reaction>
</comment>
<dbReference type="RefSeq" id="WP_347322963.1">
    <property type="nucleotide sequence ID" value="NZ_JBCGUH010000001.1"/>
</dbReference>
<evidence type="ECO:0000256" key="2">
    <source>
        <dbReference type="ARBA" id="ARBA00009997"/>
    </source>
</evidence>
<dbReference type="SUPFAM" id="SSF142823">
    <property type="entry name" value="ComB-like"/>
    <property type="match status" value="1"/>
</dbReference>
<keyword evidence="5" id="KW-0378">Hydrolase</keyword>
<keyword evidence="9" id="KW-1185">Reference proteome</keyword>
<dbReference type="EMBL" id="JBHUEH010000032">
    <property type="protein sequence ID" value="MFD1888234.1"/>
    <property type="molecule type" value="Genomic_DNA"/>
</dbReference>
<dbReference type="Gene3D" id="3.90.1560.10">
    <property type="entry name" value="ComB-like"/>
    <property type="match status" value="1"/>
</dbReference>
<dbReference type="PANTHER" id="PTHR37311:SF1">
    <property type="entry name" value="2-PHOSPHOSULFOLACTATE PHOSPHATASE-RELATED"/>
    <property type="match status" value="1"/>
</dbReference>
<evidence type="ECO:0000256" key="7">
    <source>
        <dbReference type="ARBA" id="ARBA00033711"/>
    </source>
</evidence>
<organism evidence="8 9">
    <name type="scientific">Paenibacillus wenxiniae</name>
    <dbReference type="NCBI Taxonomy" id="1636843"/>
    <lineage>
        <taxon>Bacteria</taxon>
        <taxon>Bacillati</taxon>
        <taxon>Bacillota</taxon>
        <taxon>Bacilli</taxon>
        <taxon>Bacillales</taxon>
        <taxon>Paenibacillaceae</taxon>
        <taxon>Paenibacillus</taxon>
    </lineage>
</organism>
<reference evidence="9" key="1">
    <citation type="journal article" date="2019" name="Int. J. Syst. Evol. Microbiol.">
        <title>The Global Catalogue of Microorganisms (GCM) 10K type strain sequencing project: providing services to taxonomists for standard genome sequencing and annotation.</title>
        <authorList>
            <consortium name="The Broad Institute Genomics Platform"/>
            <consortium name="The Broad Institute Genome Sequencing Center for Infectious Disease"/>
            <person name="Wu L."/>
            <person name="Ma J."/>
        </authorList>
    </citation>
    <scope>NUCLEOTIDE SEQUENCE [LARGE SCALE GENOMIC DNA]</scope>
    <source>
        <strain evidence="9">CCUG 54950</strain>
    </source>
</reference>
<dbReference type="InterPro" id="IPR036702">
    <property type="entry name" value="ComB-like_sf"/>
</dbReference>
<evidence type="ECO:0000256" key="6">
    <source>
        <dbReference type="ARBA" id="ARBA00022842"/>
    </source>
</evidence>
<keyword evidence="6" id="KW-0460">Magnesium</keyword>
<evidence type="ECO:0000313" key="9">
    <source>
        <dbReference type="Proteomes" id="UP001597233"/>
    </source>
</evidence>
<dbReference type="EC" id="3.1.3.71" evidence="3"/>
<dbReference type="Pfam" id="PF04029">
    <property type="entry name" value="2-ph_phosp"/>
    <property type="match status" value="1"/>
</dbReference>
<comment type="similarity">
    <text evidence="2">Belongs to the ComB family.</text>
</comment>
<evidence type="ECO:0000256" key="4">
    <source>
        <dbReference type="ARBA" id="ARBA00021948"/>
    </source>
</evidence>
<evidence type="ECO:0000256" key="5">
    <source>
        <dbReference type="ARBA" id="ARBA00022801"/>
    </source>
</evidence>
<comment type="cofactor">
    <cofactor evidence="1">
        <name>Mg(2+)</name>
        <dbReference type="ChEBI" id="CHEBI:18420"/>
    </cofactor>
</comment>
<evidence type="ECO:0000313" key="8">
    <source>
        <dbReference type="EMBL" id="MFD1888234.1"/>
    </source>
</evidence>
<sequence length="253" mass="27663">MFYDQTPFDIKLEWGQRGARAAAERGDIVIIVDVLSFSSTVVTAVQYGAHIYPYPPPINEQAKAYAQSIDAEIVWGRAESLKYGGHSLSPITFTAADKNKRFVMCSLNGAACTWIAADAQALLIGCTLNATAVAEAANRLRVTSGCAITVVPCGEKWPDAMENENTLRPSIEDALGAGMILSRLKGSISPEAEVCKGAYQYVKDSVQQLIWDSASGRELRERGHEQDVIHCSQLNQMNIVPVLRDNRFVQLDI</sequence>
<evidence type="ECO:0000256" key="3">
    <source>
        <dbReference type="ARBA" id="ARBA00012953"/>
    </source>
</evidence>
<accession>A0ABW4RQA9</accession>
<evidence type="ECO:0000256" key="1">
    <source>
        <dbReference type="ARBA" id="ARBA00001946"/>
    </source>
</evidence>
<gene>
    <name evidence="8" type="ORF">ACFSC9_22370</name>
</gene>
<dbReference type="Proteomes" id="UP001597233">
    <property type="component" value="Unassembled WGS sequence"/>
</dbReference>
<dbReference type="PANTHER" id="PTHR37311">
    <property type="entry name" value="2-PHOSPHOSULFOLACTATE PHOSPHATASE-RELATED"/>
    <property type="match status" value="1"/>
</dbReference>
<protein>
    <recommendedName>
        <fullName evidence="4">Probable 2-phosphosulfolactate phosphatase</fullName>
        <ecNumber evidence="3">3.1.3.71</ecNumber>
    </recommendedName>
</protein>
<comment type="caution">
    <text evidence="8">The sequence shown here is derived from an EMBL/GenBank/DDBJ whole genome shotgun (WGS) entry which is preliminary data.</text>
</comment>